<evidence type="ECO:0000256" key="3">
    <source>
        <dbReference type="ARBA" id="ARBA00023082"/>
    </source>
</evidence>
<keyword evidence="8" id="KW-1185">Reference proteome</keyword>
<dbReference type="Proteomes" id="UP001500067">
    <property type="component" value="Unassembled WGS sequence"/>
</dbReference>
<dbReference type="PANTHER" id="PTHR43133">
    <property type="entry name" value="RNA POLYMERASE ECF-TYPE SIGMA FACTO"/>
    <property type="match status" value="1"/>
</dbReference>
<evidence type="ECO:0000256" key="4">
    <source>
        <dbReference type="ARBA" id="ARBA00023163"/>
    </source>
</evidence>
<name>A0ABP8NK85_9BACT</name>
<dbReference type="InterPro" id="IPR013249">
    <property type="entry name" value="RNA_pol_sigma70_r4_t2"/>
</dbReference>
<comment type="caution">
    <text evidence="7">The sequence shown here is derived from an EMBL/GenBank/DDBJ whole genome shotgun (WGS) entry which is preliminary data.</text>
</comment>
<feature type="domain" description="RNA polymerase sigma-70 region 2" evidence="5">
    <location>
        <begin position="2"/>
        <end position="63"/>
    </location>
</feature>
<proteinExistence type="inferred from homology"/>
<evidence type="ECO:0000313" key="7">
    <source>
        <dbReference type="EMBL" id="GAA4468677.1"/>
    </source>
</evidence>
<dbReference type="InterPro" id="IPR036388">
    <property type="entry name" value="WH-like_DNA-bd_sf"/>
</dbReference>
<dbReference type="Gene3D" id="1.10.1740.10">
    <property type="match status" value="1"/>
</dbReference>
<reference evidence="8" key="1">
    <citation type="journal article" date="2019" name="Int. J. Syst. Evol. Microbiol.">
        <title>The Global Catalogue of Microorganisms (GCM) 10K type strain sequencing project: providing services to taxonomists for standard genome sequencing and annotation.</title>
        <authorList>
            <consortium name="The Broad Institute Genomics Platform"/>
            <consortium name="The Broad Institute Genome Sequencing Center for Infectious Disease"/>
            <person name="Wu L."/>
            <person name="Ma J."/>
        </authorList>
    </citation>
    <scope>NUCLEOTIDE SEQUENCE [LARGE SCALE GENOMIC DNA]</scope>
    <source>
        <strain evidence="8">JCM 32105</strain>
    </source>
</reference>
<dbReference type="EMBL" id="BAABFA010000019">
    <property type="protein sequence ID" value="GAA4468677.1"/>
    <property type="molecule type" value="Genomic_DNA"/>
</dbReference>
<organism evidence="7 8">
    <name type="scientific">Nemorincola caseinilytica</name>
    <dbReference type="NCBI Taxonomy" id="2054315"/>
    <lineage>
        <taxon>Bacteria</taxon>
        <taxon>Pseudomonadati</taxon>
        <taxon>Bacteroidota</taxon>
        <taxon>Chitinophagia</taxon>
        <taxon>Chitinophagales</taxon>
        <taxon>Chitinophagaceae</taxon>
        <taxon>Nemorincola</taxon>
    </lineage>
</organism>
<dbReference type="Pfam" id="PF04542">
    <property type="entry name" value="Sigma70_r2"/>
    <property type="match status" value="1"/>
</dbReference>
<dbReference type="InterPro" id="IPR013324">
    <property type="entry name" value="RNA_pol_sigma_r3/r4-like"/>
</dbReference>
<sequence length="152" mass="17648">MYAPKAFGVIKRYVSDNETLAEEILNDSFYKVLTKLGQYSFQGSFEGWIRRIVINTATDHMRKSISKESHKELHPDDASVGSEPVGKMTHKELLALVQSLPQAQRTVFNLFVMENYAHKEIAELLNINENNSRWYLNDARRRLKEKISFINK</sequence>
<dbReference type="SUPFAM" id="SSF88659">
    <property type="entry name" value="Sigma3 and sigma4 domains of RNA polymerase sigma factors"/>
    <property type="match status" value="1"/>
</dbReference>
<accession>A0ABP8NK85</accession>
<evidence type="ECO:0000259" key="5">
    <source>
        <dbReference type="Pfam" id="PF04542"/>
    </source>
</evidence>
<gene>
    <name evidence="7" type="ORF">GCM10023093_26770</name>
</gene>
<dbReference type="SUPFAM" id="SSF88946">
    <property type="entry name" value="Sigma2 domain of RNA polymerase sigma factors"/>
    <property type="match status" value="1"/>
</dbReference>
<keyword evidence="4" id="KW-0804">Transcription</keyword>
<keyword evidence="2" id="KW-0805">Transcription regulation</keyword>
<dbReference type="Pfam" id="PF08281">
    <property type="entry name" value="Sigma70_r4_2"/>
    <property type="match status" value="1"/>
</dbReference>
<dbReference type="InterPro" id="IPR039425">
    <property type="entry name" value="RNA_pol_sigma-70-like"/>
</dbReference>
<comment type="similarity">
    <text evidence="1">Belongs to the sigma-70 factor family. ECF subfamily.</text>
</comment>
<evidence type="ECO:0000259" key="6">
    <source>
        <dbReference type="Pfam" id="PF08281"/>
    </source>
</evidence>
<dbReference type="InterPro" id="IPR014284">
    <property type="entry name" value="RNA_pol_sigma-70_dom"/>
</dbReference>
<dbReference type="Gene3D" id="1.10.10.10">
    <property type="entry name" value="Winged helix-like DNA-binding domain superfamily/Winged helix DNA-binding domain"/>
    <property type="match status" value="1"/>
</dbReference>
<dbReference type="NCBIfam" id="TIGR02937">
    <property type="entry name" value="sigma70-ECF"/>
    <property type="match status" value="1"/>
</dbReference>
<dbReference type="PANTHER" id="PTHR43133:SF46">
    <property type="entry name" value="RNA POLYMERASE SIGMA-70 FACTOR ECF SUBFAMILY"/>
    <property type="match status" value="1"/>
</dbReference>
<keyword evidence="3" id="KW-0731">Sigma factor</keyword>
<evidence type="ECO:0000313" key="8">
    <source>
        <dbReference type="Proteomes" id="UP001500067"/>
    </source>
</evidence>
<evidence type="ECO:0000256" key="1">
    <source>
        <dbReference type="ARBA" id="ARBA00010641"/>
    </source>
</evidence>
<protein>
    <submittedName>
        <fullName evidence="7">Sigma-70 family RNA polymerase sigma factor</fullName>
    </submittedName>
</protein>
<feature type="domain" description="RNA polymerase sigma factor 70 region 4 type 2" evidence="6">
    <location>
        <begin position="91"/>
        <end position="143"/>
    </location>
</feature>
<dbReference type="InterPro" id="IPR013325">
    <property type="entry name" value="RNA_pol_sigma_r2"/>
</dbReference>
<dbReference type="InterPro" id="IPR007627">
    <property type="entry name" value="RNA_pol_sigma70_r2"/>
</dbReference>
<evidence type="ECO:0000256" key="2">
    <source>
        <dbReference type="ARBA" id="ARBA00023015"/>
    </source>
</evidence>